<gene>
    <name evidence="2" type="ORF">QVD17_06357</name>
</gene>
<dbReference type="InterPro" id="IPR036047">
    <property type="entry name" value="F-box-like_dom_sf"/>
</dbReference>
<organism evidence="2 3">
    <name type="scientific">Tagetes erecta</name>
    <name type="common">African marigold</name>
    <dbReference type="NCBI Taxonomy" id="13708"/>
    <lineage>
        <taxon>Eukaryota</taxon>
        <taxon>Viridiplantae</taxon>
        <taxon>Streptophyta</taxon>
        <taxon>Embryophyta</taxon>
        <taxon>Tracheophyta</taxon>
        <taxon>Spermatophyta</taxon>
        <taxon>Magnoliopsida</taxon>
        <taxon>eudicotyledons</taxon>
        <taxon>Gunneridae</taxon>
        <taxon>Pentapetalae</taxon>
        <taxon>asterids</taxon>
        <taxon>campanulids</taxon>
        <taxon>Asterales</taxon>
        <taxon>Asteraceae</taxon>
        <taxon>Asteroideae</taxon>
        <taxon>Heliantheae alliance</taxon>
        <taxon>Tageteae</taxon>
        <taxon>Tagetes</taxon>
    </lineage>
</organism>
<evidence type="ECO:0000313" key="3">
    <source>
        <dbReference type="Proteomes" id="UP001229421"/>
    </source>
</evidence>
<accession>A0AAD8LGR8</accession>
<protein>
    <recommendedName>
        <fullName evidence="1">F-box domain-containing protein</fullName>
    </recommendedName>
</protein>
<dbReference type="PANTHER" id="PTHR34145">
    <property type="entry name" value="OS02G0105600 PROTEIN"/>
    <property type="match status" value="1"/>
</dbReference>
<dbReference type="InterPro" id="IPR001810">
    <property type="entry name" value="F-box_dom"/>
</dbReference>
<dbReference type="SUPFAM" id="SSF81383">
    <property type="entry name" value="F-box domain"/>
    <property type="match status" value="1"/>
</dbReference>
<name>A0AAD8LGR8_TARER</name>
<comment type="caution">
    <text evidence="2">The sequence shown here is derived from an EMBL/GenBank/DDBJ whole genome shotgun (WGS) entry which is preliminary data.</text>
</comment>
<proteinExistence type="predicted"/>
<dbReference type="PANTHER" id="PTHR34145:SF28">
    <property type="entry name" value="F-BOX DOMAIN-CONTAINING PROTEIN"/>
    <property type="match status" value="1"/>
</dbReference>
<dbReference type="Gene3D" id="1.20.1280.50">
    <property type="match status" value="1"/>
</dbReference>
<reference evidence="2" key="1">
    <citation type="journal article" date="2023" name="bioRxiv">
        <title>Improved chromosome-level genome assembly for marigold (Tagetes erecta).</title>
        <authorList>
            <person name="Jiang F."/>
            <person name="Yuan L."/>
            <person name="Wang S."/>
            <person name="Wang H."/>
            <person name="Xu D."/>
            <person name="Wang A."/>
            <person name="Fan W."/>
        </authorList>
    </citation>
    <scope>NUCLEOTIDE SEQUENCE</scope>
    <source>
        <strain evidence="2">WSJ</strain>
        <tissue evidence="2">Leaf</tissue>
    </source>
</reference>
<dbReference type="Pfam" id="PF00646">
    <property type="entry name" value="F-box"/>
    <property type="match status" value="1"/>
</dbReference>
<feature type="domain" description="F-box" evidence="1">
    <location>
        <begin position="1"/>
        <end position="51"/>
    </location>
</feature>
<dbReference type="Gene3D" id="3.80.10.10">
    <property type="entry name" value="Ribonuclease Inhibitor"/>
    <property type="match status" value="1"/>
</dbReference>
<dbReference type="SUPFAM" id="SSF52047">
    <property type="entry name" value="RNI-like"/>
    <property type="match status" value="1"/>
</dbReference>
<dbReference type="InterPro" id="IPR055411">
    <property type="entry name" value="LRR_FXL15/At3g58940/PEG3-like"/>
</dbReference>
<evidence type="ECO:0000313" key="2">
    <source>
        <dbReference type="EMBL" id="KAK1440529.1"/>
    </source>
</evidence>
<dbReference type="Proteomes" id="UP001229421">
    <property type="component" value="Unassembled WGS sequence"/>
</dbReference>
<dbReference type="Pfam" id="PF24758">
    <property type="entry name" value="LRR_At5g56370"/>
    <property type="match status" value="1"/>
</dbReference>
<dbReference type="InterPro" id="IPR032675">
    <property type="entry name" value="LRR_dom_sf"/>
</dbReference>
<dbReference type="InterPro" id="IPR053772">
    <property type="entry name" value="At1g61320/At1g61330-like"/>
</dbReference>
<evidence type="ECO:0000259" key="1">
    <source>
        <dbReference type="PROSITE" id="PS50181"/>
    </source>
</evidence>
<dbReference type="AlphaFoldDB" id="A0AAD8LGR8"/>
<sequence>MDRITQLPESIVHHILSYLYPKELLRMSVLSNTWFHLTASFPILDFNIDNFISQRQSFFKYVEYATSRFCCHNNVAAHRLKIIANLQKPAELDIVNTCVESLLKKGVTELEISISNFLCVQKYRLPDVLLSVSMLRYLIIYGCDLPSSFMVDPLKFKSLIELRLVNVLIDDEVITYITTSCPLLQELVIRRCDGLKTFCVIGHQNLKKVTISWNTQVERIHIEAPNLTDLWVEGTRTTPVLNLPSCKKLIMVTYFGDILPNSNSDFLSNFPSVETLVLDTKFHNLKLSSHSLSALVLLSDYSLEDIIEFRTPNLCLMHSLKYFFIMEPSSMVSDSTHLKATMKCNPGDCIDATWFQKLRQFLYKKNGLEVFNLHIRTTRSLEIRELEKLKAIELPPYELAHVQLQLDTQEESSAHRNFVDAVLWCCRPRSLILKSSSPLTDFEEQSDIVKFTYEKLLEQEDQGRTNIQSVPPSSCKVQKLFPCVIGNLIVGAQCLSLIYFTVGLLGFSNDQIVLIAIASTISNLFYDCAWTSRFCHHHNHVTASEFKFITTHLRPAELDNIVNSCRELVLNNGVRELVIDISLILMIFLNRRQSIICLTSLILLSVSVLKSLIIRGCHLPSSFMVDDLKFKSLIKLRIDDVSIDDDLIKYLTTSFPLLEVFDQYGVW</sequence>
<dbReference type="EMBL" id="JAUHHV010000001">
    <property type="protein sequence ID" value="KAK1440529.1"/>
    <property type="molecule type" value="Genomic_DNA"/>
</dbReference>
<keyword evidence="3" id="KW-1185">Reference proteome</keyword>
<dbReference type="PROSITE" id="PS50181">
    <property type="entry name" value="FBOX"/>
    <property type="match status" value="1"/>
</dbReference>